<comment type="caution">
    <text evidence="1">The sequence shown here is derived from an EMBL/GenBank/DDBJ whole genome shotgun (WGS) entry which is preliminary data.</text>
</comment>
<dbReference type="AlphaFoldDB" id="A0A0A0J044"/>
<proteinExistence type="predicted"/>
<reference evidence="1 2" key="1">
    <citation type="submission" date="2013-08" db="EMBL/GenBank/DDBJ databases">
        <title>The genome sequence of Knoellia sinensis.</title>
        <authorList>
            <person name="Zhu W."/>
            <person name="Wang G."/>
        </authorList>
    </citation>
    <scope>NUCLEOTIDE SEQUENCE [LARGE SCALE GENOMIC DNA]</scope>
    <source>
        <strain evidence="1 2">KCTC 19936</strain>
    </source>
</reference>
<keyword evidence="2" id="KW-1185">Reference proteome</keyword>
<accession>A0A0A0J044</accession>
<organism evidence="1 2">
    <name type="scientific">Knoellia sinensis KCTC 19936</name>
    <dbReference type="NCBI Taxonomy" id="1385520"/>
    <lineage>
        <taxon>Bacteria</taxon>
        <taxon>Bacillati</taxon>
        <taxon>Actinomycetota</taxon>
        <taxon>Actinomycetes</taxon>
        <taxon>Micrococcales</taxon>
        <taxon>Intrasporangiaceae</taxon>
        <taxon>Knoellia</taxon>
    </lineage>
</organism>
<dbReference type="Proteomes" id="UP000030002">
    <property type="component" value="Unassembled WGS sequence"/>
</dbReference>
<gene>
    <name evidence="1" type="ORF">N802_06290</name>
</gene>
<dbReference type="EMBL" id="AVPJ01000016">
    <property type="protein sequence ID" value="KGN30815.1"/>
    <property type="molecule type" value="Genomic_DNA"/>
</dbReference>
<sequence>MLDNGRRAGFWGTVVSAYLPAGSGLWLNVGPPGMCSVLIPLPQVDSFLLAVGEGDVEDLVGGAIIVLGQCRRSNAGKLYLKIADLDECAWLPFEAAQRITSQVLARPK</sequence>
<protein>
    <submittedName>
        <fullName evidence="1">Uncharacterized protein</fullName>
    </submittedName>
</protein>
<dbReference type="STRING" id="1385520.N802_06290"/>
<evidence type="ECO:0000313" key="2">
    <source>
        <dbReference type="Proteomes" id="UP000030002"/>
    </source>
</evidence>
<evidence type="ECO:0000313" key="1">
    <source>
        <dbReference type="EMBL" id="KGN30815.1"/>
    </source>
</evidence>
<name>A0A0A0J044_9MICO</name>